<dbReference type="InterPro" id="IPR028082">
    <property type="entry name" value="Peripla_BP_I"/>
</dbReference>
<feature type="region of interest" description="Disordered" evidence="5">
    <location>
        <begin position="1"/>
        <end position="25"/>
    </location>
</feature>
<evidence type="ECO:0000256" key="1">
    <source>
        <dbReference type="ARBA" id="ARBA00004370"/>
    </source>
</evidence>
<evidence type="ECO:0000259" key="6">
    <source>
        <dbReference type="Pfam" id="PF01094"/>
    </source>
</evidence>
<dbReference type="EMBL" id="SRLO01008324">
    <property type="protein sequence ID" value="TNN27420.1"/>
    <property type="molecule type" value="Genomic_DNA"/>
</dbReference>
<dbReference type="GO" id="GO:0016020">
    <property type="term" value="C:membrane"/>
    <property type="evidence" value="ECO:0007669"/>
    <property type="project" value="UniProtKB-SubCell"/>
</dbReference>
<evidence type="ECO:0000313" key="8">
    <source>
        <dbReference type="Proteomes" id="UP000314294"/>
    </source>
</evidence>
<dbReference type="AlphaFoldDB" id="A0A4Z2EFV2"/>
<evidence type="ECO:0000313" key="7">
    <source>
        <dbReference type="EMBL" id="TNN27420.1"/>
    </source>
</evidence>
<evidence type="ECO:0000256" key="5">
    <source>
        <dbReference type="SAM" id="MobiDB-lite"/>
    </source>
</evidence>
<keyword evidence="8" id="KW-1185">Reference proteome</keyword>
<organism evidence="7 8">
    <name type="scientific">Liparis tanakae</name>
    <name type="common">Tanaka's snailfish</name>
    <dbReference type="NCBI Taxonomy" id="230148"/>
    <lineage>
        <taxon>Eukaryota</taxon>
        <taxon>Metazoa</taxon>
        <taxon>Chordata</taxon>
        <taxon>Craniata</taxon>
        <taxon>Vertebrata</taxon>
        <taxon>Euteleostomi</taxon>
        <taxon>Actinopterygii</taxon>
        <taxon>Neopterygii</taxon>
        <taxon>Teleostei</taxon>
        <taxon>Neoteleostei</taxon>
        <taxon>Acanthomorphata</taxon>
        <taxon>Eupercaria</taxon>
        <taxon>Perciformes</taxon>
        <taxon>Cottioidei</taxon>
        <taxon>Cottales</taxon>
        <taxon>Liparidae</taxon>
        <taxon>Liparis</taxon>
    </lineage>
</organism>
<dbReference type="Proteomes" id="UP000314294">
    <property type="component" value="Unassembled WGS sequence"/>
</dbReference>
<keyword evidence="3" id="KW-1133">Transmembrane helix</keyword>
<dbReference type="InterPro" id="IPR001828">
    <property type="entry name" value="ANF_lig-bd_rcpt"/>
</dbReference>
<name>A0A4Z2EFV2_9TELE</name>
<keyword evidence="7" id="KW-0675">Receptor</keyword>
<protein>
    <submittedName>
        <fullName evidence="7">Glutamate receptor 3</fullName>
    </submittedName>
</protein>
<comment type="subcellular location">
    <subcellularLocation>
        <location evidence="1">Membrane</location>
    </subcellularLocation>
</comment>
<reference evidence="7 8" key="1">
    <citation type="submission" date="2019-03" db="EMBL/GenBank/DDBJ databases">
        <title>First draft genome of Liparis tanakae, snailfish: a comprehensive survey of snailfish specific genes.</title>
        <authorList>
            <person name="Kim W."/>
            <person name="Song I."/>
            <person name="Jeong J.-H."/>
            <person name="Kim D."/>
            <person name="Kim S."/>
            <person name="Ryu S."/>
            <person name="Song J.Y."/>
            <person name="Lee S.K."/>
        </authorList>
    </citation>
    <scope>NUCLEOTIDE SEQUENCE [LARGE SCALE GENOMIC DNA]</scope>
    <source>
        <tissue evidence="7">Muscle</tissue>
    </source>
</reference>
<proteinExistence type="predicted"/>
<dbReference type="SUPFAM" id="SSF53822">
    <property type="entry name" value="Periplasmic binding protein-like I"/>
    <property type="match status" value="1"/>
</dbReference>
<keyword evidence="4" id="KW-0472">Membrane</keyword>
<evidence type="ECO:0000256" key="2">
    <source>
        <dbReference type="ARBA" id="ARBA00022692"/>
    </source>
</evidence>
<dbReference type="FunFam" id="3.40.50.2300:FF:000004">
    <property type="entry name" value="Glutamate receptor, ionotropic, AMPA 2"/>
    <property type="match status" value="1"/>
</dbReference>
<dbReference type="Gene3D" id="3.40.50.2300">
    <property type="match status" value="1"/>
</dbReference>
<feature type="domain" description="Receptor ligand binding region" evidence="6">
    <location>
        <begin position="34"/>
        <end position="118"/>
    </location>
</feature>
<evidence type="ECO:0000256" key="3">
    <source>
        <dbReference type="ARBA" id="ARBA00022989"/>
    </source>
</evidence>
<dbReference type="Pfam" id="PF01094">
    <property type="entry name" value="ANF_receptor"/>
    <property type="match status" value="1"/>
</dbReference>
<gene>
    <name evidence="7" type="primary">GRIA3_0</name>
    <name evidence="7" type="ORF">EYF80_062435</name>
</gene>
<comment type="caution">
    <text evidence="7">The sequence shown here is derived from an EMBL/GenBank/DDBJ whole genome shotgun (WGS) entry which is preliminary data.</text>
</comment>
<keyword evidence="2" id="KW-0812">Transmembrane</keyword>
<accession>A0A4Z2EFV2</accession>
<evidence type="ECO:0000256" key="4">
    <source>
        <dbReference type="ARBA" id="ARBA00023136"/>
    </source>
</evidence>
<sequence length="122" mass="13875">MGGDERRWEEMGGDGRRWEEMGGDGRRWEEMGGDEHGFSILQAIMEAAVANNWQVTARSVSGATDAAELKRIIEEMDRRQEKRFVIDCEVNRINTILEQVVTLGRNSRGYHYILANLVSDSS</sequence>
<dbReference type="OrthoDB" id="8849763at2759"/>